<feature type="region of interest" description="Disordered" evidence="2">
    <location>
        <begin position="225"/>
        <end position="252"/>
    </location>
</feature>
<dbReference type="Proteomes" id="UP001516400">
    <property type="component" value="Unassembled WGS sequence"/>
</dbReference>
<dbReference type="EMBL" id="JABFTP020000124">
    <property type="protein sequence ID" value="KAL3279002.1"/>
    <property type="molecule type" value="Genomic_DNA"/>
</dbReference>
<evidence type="ECO:0000313" key="3">
    <source>
        <dbReference type="EMBL" id="KAL3279002.1"/>
    </source>
</evidence>
<sequence length="671" mass="76678">MNSILDDSENTAMETEVSKLKNELLQAQNALDKQTRKCRQLVEEFTRRLQEKEFQYKYEKNLREDQLARVLRTLLLVEARLKQEQKLILQQLKGKDFIIQKQNNEIRQLLSCQYCKNCSQYYNPSISAGSLDSSSEYMLTGNQESNFCSLDSSTELYATLSDKDSVSNKSDMLDDSGSNKIKFPDGNVKQHYQKNKGQDSLERKFRKFSHRKSIGNYFEVLKLRDDNGSPFSNEDNTSNDYDNFDSLPPESSTDAISLISQESENLSDNEILEKNDTIFNSNQEASNNLSLSESNITVIHNIVPSIKTVNMFQDKEDNEKQKEEENGTNSFSENNLSDSIPVFDAEGETNDKWYVSASDQEDEEQKNIYRNNPVLECVNQILLRNISDTLNSPPKTPNVERKSSKNKKVKFNDEEILIDDQVLTEENLREKENEVQEYYETPIQKVPNFYETPQSIYSNDYEQIISSSSGPLSSPNVAPRQKDVETMSRNNNVLRRNKILRTPPALPPKPTNLTSKSKIQDNSFKLLIDKSSDVISLDSEPDYCSISELNLPTNRIPPSKKIIVNAEINTSIPKNIEKVVEPPAESNHYDPVDNENNDMIMKTIEKVNIQVAKQTIICSEDSIISPSKLSHSIPKLPLVSEIIIPEEGDKEKEEMITQDNYVKIILKCVIS</sequence>
<protein>
    <submittedName>
        <fullName evidence="3">Uncharacterized protein</fullName>
    </submittedName>
</protein>
<feature type="coiled-coil region" evidence="1">
    <location>
        <begin position="10"/>
        <end position="44"/>
    </location>
</feature>
<evidence type="ECO:0000313" key="4">
    <source>
        <dbReference type="Proteomes" id="UP001516400"/>
    </source>
</evidence>
<feature type="compositionally biased region" description="Polar residues" evidence="2">
    <location>
        <begin position="229"/>
        <end position="241"/>
    </location>
</feature>
<feature type="compositionally biased region" description="Basic and acidic residues" evidence="2">
    <location>
        <begin position="315"/>
        <end position="325"/>
    </location>
</feature>
<feature type="region of interest" description="Disordered" evidence="2">
    <location>
        <begin position="315"/>
        <end position="339"/>
    </location>
</feature>
<feature type="compositionally biased region" description="Polar residues" evidence="2">
    <location>
        <begin position="327"/>
        <end position="338"/>
    </location>
</feature>
<name>A0ABD2NKR9_9CUCU</name>
<gene>
    <name evidence="3" type="ORF">HHI36_016518</name>
</gene>
<reference evidence="3 4" key="1">
    <citation type="journal article" date="2021" name="BMC Biol.">
        <title>Horizontally acquired antibacterial genes associated with adaptive radiation of ladybird beetles.</title>
        <authorList>
            <person name="Li H.S."/>
            <person name="Tang X.F."/>
            <person name="Huang Y.H."/>
            <person name="Xu Z.Y."/>
            <person name="Chen M.L."/>
            <person name="Du X.Y."/>
            <person name="Qiu B.Y."/>
            <person name="Chen P.T."/>
            <person name="Zhang W."/>
            <person name="Slipinski A."/>
            <person name="Escalona H.E."/>
            <person name="Waterhouse R.M."/>
            <person name="Zwick A."/>
            <person name="Pang H."/>
        </authorList>
    </citation>
    <scope>NUCLEOTIDE SEQUENCE [LARGE SCALE GENOMIC DNA]</scope>
    <source>
        <strain evidence="3">SYSU2018</strain>
    </source>
</reference>
<keyword evidence="4" id="KW-1185">Reference proteome</keyword>
<evidence type="ECO:0000256" key="1">
    <source>
        <dbReference type="SAM" id="Coils"/>
    </source>
</evidence>
<organism evidence="3 4">
    <name type="scientific">Cryptolaemus montrouzieri</name>
    <dbReference type="NCBI Taxonomy" id="559131"/>
    <lineage>
        <taxon>Eukaryota</taxon>
        <taxon>Metazoa</taxon>
        <taxon>Ecdysozoa</taxon>
        <taxon>Arthropoda</taxon>
        <taxon>Hexapoda</taxon>
        <taxon>Insecta</taxon>
        <taxon>Pterygota</taxon>
        <taxon>Neoptera</taxon>
        <taxon>Endopterygota</taxon>
        <taxon>Coleoptera</taxon>
        <taxon>Polyphaga</taxon>
        <taxon>Cucujiformia</taxon>
        <taxon>Coccinelloidea</taxon>
        <taxon>Coccinellidae</taxon>
        <taxon>Scymninae</taxon>
        <taxon>Scymnini</taxon>
        <taxon>Cryptolaemus</taxon>
    </lineage>
</organism>
<accession>A0ABD2NKR9</accession>
<keyword evidence="1" id="KW-0175">Coiled coil</keyword>
<feature type="region of interest" description="Disordered" evidence="2">
    <location>
        <begin position="166"/>
        <end position="200"/>
    </location>
</feature>
<evidence type="ECO:0000256" key="2">
    <source>
        <dbReference type="SAM" id="MobiDB-lite"/>
    </source>
</evidence>
<comment type="caution">
    <text evidence="3">The sequence shown here is derived from an EMBL/GenBank/DDBJ whole genome shotgun (WGS) entry which is preliminary data.</text>
</comment>
<feature type="region of interest" description="Disordered" evidence="2">
    <location>
        <begin position="388"/>
        <end position="407"/>
    </location>
</feature>
<dbReference type="AlphaFoldDB" id="A0ABD2NKR9"/>
<proteinExistence type="predicted"/>